<protein>
    <submittedName>
        <fullName evidence="1">Uncharacterized protein</fullName>
    </submittedName>
</protein>
<name>X1DZ08_9ZZZZ</name>
<accession>X1DZ08</accession>
<proteinExistence type="predicted"/>
<comment type="caution">
    <text evidence="1">The sequence shown here is derived from an EMBL/GenBank/DDBJ whole genome shotgun (WGS) entry which is preliminary data.</text>
</comment>
<reference evidence="1" key="1">
    <citation type="journal article" date="2014" name="Front. Microbiol.">
        <title>High frequency of phylogenetically diverse reductive dehalogenase-homologous genes in deep subseafloor sedimentary metagenomes.</title>
        <authorList>
            <person name="Kawai M."/>
            <person name="Futagami T."/>
            <person name="Toyoda A."/>
            <person name="Takaki Y."/>
            <person name="Nishi S."/>
            <person name="Hori S."/>
            <person name="Arai W."/>
            <person name="Tsubouchi T."/>
            <person name="Morono Y."/>
            <person name="Uchiyama I."/>
            <person name="Ito T."/>
            <person name="Fujiyama A."/>
            <person name="Inagaki F."/>
            <person name="Takami H."/>
        </authorList>
    </citation>
    <scope>NUCLEOTIDE SEQUENCE</scope>
    <source>
        <strain evidence="1">Expedition CK06-06</strain>
    </source>
</reference>
<gene>
    <name evidence="1" type="ORF">S03H2_00172</name>
</gene>
<dbReference type="EMBL" id="BARU01000016">
    <property type="protein sequence ID" value="GAH25492.1"/>
    <property type="molecule type" value="Genomic_DNA"/>
</dbReference>
<dbReference type="AlphaFoldDB" id="X1DZ08"/>
<evidence type="ECO:0000313" key="1">
    <source>
        <dbReference type="EMBL" id="GAH25492.1"/>
    </source>
</evidence>
<sequence>MFNRFIILPITTDCPGKYPLVWDKKLKILVFYDETLENYVQLYDLKVNVGKIETNIKYTGVLQYV</sequence>
<organism evidence="1">
    <name type="scientific">marine sediment metagenome</name>
    <dbReference type="NCBI Taxonomy" id="412755"/>
    <lineage>
        <taxon>unclassified sequences</taxon>
        <taxon>metagenomes</taxon>
        <taxon>ecological metagenomes</taxon>
    </lineage>
</organism>